<gene>
    <name evidence="1" type="ORF">GPECTOR_14g173</name>
</gene>
<evidence type="ECO:0000313" key="1">
    <source>
        <dbReference type="EMBL" id="KXZ50927.1"/>
    </source>
</evidence>
<dbReference type="Proteomes" id="UP000075714">
    <property type="component" value="Unassembled WGS sequence"/>
</dbReference>
<reference evidence="2" key="1">
    <citation type="journal article" date="2016" name="Nat. Commun.">
        <title>The Gonium pectorale genome demonstrates co-option of cell cycle regulation during the evolution of multicellularity.</title>
        <authorList>
            <person name="Hanschen E.R."/>
            <person name="Marriage T.N."/>
            <person name="Ferris P.J."/>
            <person name="Hamaji T."/>
            <person name="Toyoda A."/>
            <person name="Fujiyama A."/>
            <person name="Neme R."/>
            <person name="Noguchi H."/>
            <person name="Minakuchi Y."/>
            <person name="Suzuki M."/>
            <person name="Kawai-Toyooka H."/>
            <person name="Smith D.R."/>
            <person name="Sparks H."/>
            <person name="Anderson J."/>
            <person name="Bakaric R."/>
            <person name="Luria V."/>
            <person name="Karger A."/>
            <person name="Kirschner M.W."/>
            <person name="Durand P.M."/>
            <person name="Michod R.E."/>
            <person name="Nozaki H."/>
            <person name="Olson B.J."/>
        </authorList>
    </citation>
    <scope>NUCLEOTIDE SEQUENCE [LARGE SCALE GENOMIC DNA]</scope>
    <source>
        <strain evidence="2">NIES-2863</strain>
    </source>
</reference>
<organism evidence="1 2">
    <name type="scientific">Gonium pectorale</name>
    <name type="common">Green alga</name>
    <dbReference type="NCBI Taxonomy" id="33097"/>
    <lineage>
        <taxon>Eukaryota</taxon>
        <taxon>Viridiplantae</taxon>
        <taxon>Chlorophyta</taxon>
        <taxon>core chlorophytes</taxon>
        <taxon>Chlorophyceae</taxon>
        <taxon>CS clade</taxon>
        <taxon>Chlamydomonadales</taxon>
        <taxon>Volvocaceae</taxon>
        <taxon>Gonium</taxon>
    </lineage>
</organism>
<keyword evidence="2" id="KW-1185">Reference proteome</keyword>
<accession>A0A150GM99</accession>
<dbReference type="OrthoDB" id="552399at2759"/>
<comment type="caution">
    <text evidence="1">The sequence shown here is derived from an EMBL/GenBank/DDBJ whole genome shotgun (WGS) entry which is preliminary data.</text>
</comment>
<dbReference type="AlphaFoldDB" id="A0A150GM99"/>
<evidence type="ECO:0000313" key="2">
    <source>
        <dbReference type="Proteomes" id="UP000075714"/>
    </source>
</evidence>
<protein>
    <submittedName>
        <fullName evidence="1">Uncharacterized protein</fullName>
    </submittedName>
</protein>
<sequence length="119" mass="12947">MPAHAAALRDALRGVVAVEWWAHTRDPASPHQLHFDVNEDVLRRGLDHYHLAHPRLSSVLFLPSLDASAAETTLAAGLGDLRKVASRAALESACPGGPTLVLDQTPRGYQFGRECPFLF</sequence>
<dbReference type="EMBL" id="LSYV01000015">
    <property type="protein sequence ID" value="KXZ50927.1"/>
    <property type="molecule type" value="Genomic_DNA"/>
</dbReference>
<name>A0A150GM99_GONPE</name>
<proteinExistence type="predicted"/>